<dbReference type="PROSITE" id="PS00913">
    <property type="entry name" value="ADH_IRON_1"/>
    <property type="match status" value="1"/>
</dbReference>
<comment type="caution">
    <text evidence="8">The sequence shown here is derived from an EMBL/GenBank/DDBJ whole genome shotgun (WGS) entry which is preliminary data.</text>
</comment>
<dbReference type="EMBL" id="JAJBNC010000031">
    <property type="protein sequence ID" value="MCB5495110.1"/>
    <property type="molecule type" value="Genomic_DNA"/>
</dbReference>
<dbReference type="PANTHER" id="PTHR11496:SF102">
    <property type="entry name" value="ALCOHOL DEHYDROGENASE 4"/>
    <property type="match status" value="1"/>
</dbReference>
<evidence type="ECO:0000256" key="1">
    <source>
        <dbReference type="ARBA" id="ARBA00007358"/>
    </source>
</evidence>
<reference evidence="7" key="2">
    <citation type="journal article" date="2020" name="Cell Host Microbe">
        <title>Functional and Genomic Variation between Human-Derived Isolates of Lachnospiraceae Reveals Inter- and Intra-Species Diversity.</title>
        <authorList>
            <person name="Sorbara M.T."/>
            <person name="Littmann E.R."/>
            <person name="Fontana E."/>
            <person name="Moody T.U."/>
            <person name="Kohout C.E."/>
            <person name="Gjonbalaj M."/>
            <person name="Eaton V."/>
            <person name="Seok R."/>
            <person name="Leiner I.M."/>
            <person name="Pamer E.G."/>
        </authorList>
    </citation>
    <scope>NUCLEOTIDE SEQUENCE</scope>
    <source>
        <strain evidence="7">MSK.15.32</strain>
    </source>
</reference>
<dbReference type="Proteomes" id="UP001297422">
    <property type="component" value="Unassembled WGS sequence"/>
</dbReference>
<dbReference type="InterPro" id="IPR056798">
    <property type="entry name" value="ADH_Fe_C"/>
</dbReference>
<dbReference type="Pfam" id="PF25137">
    <property type="entry name" value="ADH_Fe_C"/>
    <property type="match status" value="1"/>
</dbReference>
<accession>A0A2N5NWZ1</accession>
<evidence type="ECO:0000256" key="3">
    <source>
        <dbReference type="ARBA" id="ARBA00023027"/>
    </source>
</evidence>
<evidence type="ECO:0000259" key="4">
    <source>
        <dbReference type="Pfam" id="PF00465"/>
    </source>
</evidence>
<name>A0A2N5NWZ1_MEDGN</name>
<reference evidence="7" key="3">
    <citation type="submission" date="2020-02" db="EMBL/GenBank/DDBJ databases">
        <authorList>
            <person name="Littmann E."/>
            <person name="Sorbara M."/>
        </authorList>
    </citation>
    <scope>NUCLEOTIDE SEQUENCE</scope>
    <source>
        <strain evidence="7">MSK.15.32</strain>
    </source>
</reference>
<dbReference type="EMBL" id="QRQE01000062">
    <property type="protein sequence ID" value="RHM70210.1"/>
    <property type="molecule type" value="Genomic_DNA"/>
</dbReference>
<evidence type="ECO:0000313" key="7">
    <source>
        <dbReference type="EMBL" id="NSI60019.1"/>
    </source>
</evidence>
<dbReference type="InterPro" id="IPR039697">
    <property type="entry name" value="Alcohol_dehydrogenase_Fe"/>
</dbReference>
<dbReference type="GO" id="GO:0004022">
    <property type="term" value="F:alcohol dehydrogenase (NAD+) activity"/>
    <property type="evidence" value="ECO:0007669"/>
    <property type="project" value="TreeGrafter"/>
</dbReference>
<sequence length="361" mass="39493">MQGIPRGIRCAVYDKVVANPTITNIEEARTLYLESGTKAIIAFGGGSAMDCAKVTGACIVKPNKPIHKMKGLLRICKKLPLLIAVLTTAGTGSETTLAAVITDSGAKHKYPINDFSLIPRYAVLDYHVTLGLPKNITATTGMDALTHAVETYIGRSTTKETRFMAEQATRLIYKNLKTAYDDGQNVKARENMLQAAYCAGIAFSRSYLAMSMPLPILWGAKYGVPHGLANAVILPYFLEEYGPACYGKLAKLARCIGMVPKHTNDRRVAAAFIQWIKDMNQYMKIPEPIQEIRKEDIPAMAKHVAAEGNPLYPVPVLMDAGELEIMYEKIIEKKEGKADAGKDSEAEGVLSRGKTHYIVLP</sequence>
<comment type="similarity">
    <text evidence="1">Belongs to the iron-containing alcohol dehydrogenase family.</text>
</comment>
<dbReference type="InterPro" id="IPR018211">
    <property type="entry name" value="ADH_Fe_CS"/>
</dbReference>
<dbReference type="Gene3D" id="3.40.50.1970">
    <property type="match status" value="1"/>
</dbReference>
<evidence type="ECO:0000256" key="2">
    <source>
        <dbReference type="ARBA" id="ARBA00023002"/>
    </source>
</evidence>
<reference evidence="8 9" key="1">
    <citation type="submission" date="2018-08" db="EMBL/GenBank/DDBJ databases">
        <title>A genome reference for cultivated species of the human gut microbiota.</title>
        <authorList>
            <person name="Zou Y."/>
            <person name="Xue W."/>
            <person name="Luo G."/>
        </authorList>
    </citation>
    <scope>NUCLEOTIDE SEQUENCE [LARGE SCALE GENOMIC DNA]</scope>
    <source>
        <strain evidence="8 9">AF33-12</strain>
    </source>
</reference>
<dbReference type="Proteomes" id="UP001296580">
    <property type="component" value="Unassembled WGS sequence"/>
</dbReference>
<evidence type="ECO:0000313" key="9">
    <source>
        <dbReference type="Proteomes" id="UP000285610"/>
    </source>
</evidence>
<feature type="domain" description="Fe-containing alcohol dehydrogenase-like C-terminal" evidence="5">
    <location>
        <begin position="137"/>
        <end position="311"/>
    </location>
</feature>
<dbReference type="CDD" id="cd08189">
    <property type="entry name" value="Fe-ADH-like"/>
    <property type="match status" value="1"/>
</dbReference>
<dbReference type="InterPro" id="IPR001670">
    <property type="entry name" value="ADH_Fe/GldA"/>
</dbReference>
<feature type="domain" description="Alcohol dehydrogenase iron-type/glycerol dehydrogenase GldA" evidence="4">
    <location>
        <begin position="6"/>
        <end position="125"/>
    </location>
</feature>
<evidence type="ECO:0000259" key="5">
    <source>
        <dbReference type="Pfam" id="PF25137"/>
    </source>
</evidence>
<keyword evidence="2" id="KW-0560">Oxidoreductase</keyword>
<proteinExistence type="inferred from homology"/>
<evidence type="ECO:0000313" key="8">
    <source>
        <dbReference type="EMBL" id="RHM70210.1"/>
    </source>
</evidence>
<dbReference type="EMBL" id="JAAIRV010000057">
    <property type="protein sequence ID" value="NSI60019.1"/>
    <property type="molecule type" value="Genomic_DNA"/>
</dbReference>
<dbReference type="Proteomes" id="UP000285610">
    <property type="component" value="Unassembled WGS sequence"/>
</dbReference>
<dbReference type="PANTHER" id="PTHR11496">
    <property type="entry name" value="ALCOHOL DEHYDROGENASE"/>
    <property type="match status" value="1"/>
</dbReference>
<dbReference type="Gene3D" id="1.20.1090.10">
    <property type="entry name" value="Dehydroquinate synthase-like - alpha domain"/>
    <property type="match status" value="1"/>
</dbReference>
<reference evidence="6" key="4">
    <citation type="submission" date="2021-10" db="EMBL/GenBank/DDBJ databases">
        <title>Collection of gut derived symbiotic bacterial strains cultured from healthy donors.</title>
        <authorList>
            <person name="Lin H."/>
            <person name="Littmann E."/>
            <person name="Claire K."/>
            <person name="Pamer E."/>
        </authorList>
    </citation>
    <scope>NUCLEOTIDE SEQUENCE</scope>
    <source>
        <strain evidence="6">MSK.23.4</strain>
    </source>
</reference>
<dbReference type="AlphaFoldDB" id="A0A2N5NWZ1"/>
<dbReference type="SUPFAM" id="SSF56796">
    <property type="entry name" value="Dehydroquinate synthase-like"/>
    <property type="match status" value="1"/>
</dbReference>
<dbReference type="RefSeq" id="WP_101872495.1">
    <property type="nucleotide sequence ID" value="NZ_JAAIMR010000056.1"/>
</dbReference>
<organism evidence="8 9">
    <name type="scientific">Mediterraneibacter gnavus</name>
    <name type="common">Ruminococcus gnavus</name>
    <dbReference type="NCBI Taxonomy" id="33038"/>
    <lineage>
        <taxon>Bacteria</taxon>
        <taxon>Bacillati</taxon>
        <taxon>Bacillota</taxon>
        <taxon>Clostridia</taxon>
        <taxon>Lachnospirales</taxon>
        <taxon>Lachnospiraceae</taxon>
        <taxon>Mediterraneibacter</taxon>
    </lineage>
</organism>
<dbReference type="Pfam" id="PF00465">
    <property type="entry name" value="Fe-ADH"/>
    <property type="match status" value="1"/>
</dbReference>
<evidence type="ECO:0000313" key="6">
    <source>
        <dbReference type="EMBL" id="MCB5495110.1"/>
    </source>
</evidence>
<dbReference type="FunFam" id="3.40.50.1970:FF:000003">
    <property type="entry name" value="Alcohol dehydrogenase, iron-containing"/>
    <property type="match status" value="1"/>
</dbReference>
<protein>
    <submittedName>
        <fullName evidence="8">Iron-containing alcohol dehydrogenase</fullName>
    </submittedName>
</protein>
<dbReference type="GO" id="GO:0046872">
    <property type="term" value="F:metal ion binding"/>
    <property type="evidence" value="ECO:0007669"/>
    <property type="project" value="InterPro"/>
</dbReference>
<gene>
    <name evidence="8" type="ORF">DWZ50_17345</name>
    <name evidence="7" type="ORF">G4993_16810</name>
    <name evidence="6" type="ORF">LIQ10_15445</name>
</gene>
<keyword evidence="3" id="KW-0520">NAD</keyword>